<dbReference type="Pfam" id="PF05686">
    <property type="entry name" value="Glyco_transf_90"/>
    <property type="match status" value="1"/>
</dbReference>
<proteinExistence type="predicted"/>
<evidence type="ECO:0000313" key="2">
    <source>
        <dbReference type="EMBL" id="CAG5078424.1"/>
    </source>
</evidence>
<accession>A0ABN7RII2</accession>
<name>A0ABN7RII2_OIKDI</name>
<dbReference type="PANTHER" id="PTHR12203:SF122">
    <property type="entry name" value="GLYCOSYL TRANSFERASE CAP10 DOMAIN-CONTAINING PROTEIN"/>
    <property type="match status" value="1"/>
</dbReference>
<keyword evidence="3" id="KW-1185">Reference proteome</keyword>
<dbReference type="InterPro" id="IPR051091">
    <property type="entry name" value="O-Glucosyltr/Glycosyltrsf_90"/>
</dbReference>
<evidence type="ECO:0000313" key="3">
    <source>
        <dbReference type="Proteomes" id="UP001158576"/>
    </source>
</evidence>
<dbReference type="InterPro" id="IPR006598">
    <property type="entry name" value="CAP10"/>
</dbReference>
<dbReference type="Proteomes" id="UP001158576">
    <property type="component" value="Chromosome PAR"/>
</dbReference>
<feature type="domain" description="Glycosyl transferase CAP10" evidence="1">
    <location>
        <begin position="213"/>
        <end position="444"/>
    </location>
</feature>
<dbReference type="PANTHER" id="PTHR12203">
    <property type="entry name" value="KDEL LYS-ASP-GLU-LEU CONTAINING - RELATED"/>
    <property type="match status" value="1"/>
</dbReference>
<dbReference type="SMART" id="SM00672">
    <property type="entry name" value="CAP10"/>
    <property type="match status" value="1"/>
</dbReference>
<reference evidence="2 3" key="1">
    <citation type="submission" date="2021-04" db="EMBL/GenBank/DDBJ databases">
        <authorList>
            <person name="Bliznina A."/>
        </authorList>
    </citation>
    <scope>NUCLEOTIDE SEQUENCE [LARGE SCALE GENOMIC DNA]</scope>
</reference>
<gene>
    <name evidence="2" type="ORF">OKIOD_LOCUS539</name>
</gene>
<protein>
    <submittedName>
        <fullName evidence="2">Oidioi.mRNA.OKI2018_I69.PAR.g8981.t1.cds</fullName>
    </submittedName>
</protein>
<dbReference type="EMBL" id="OU015568">
    <property type="protein sequence ID" value="CAG5078424.1"/>
    <property type="molecule type" value="Genomic_DNA"/>
</dbReference>
<organism evidence="2 3">
    <name type="scientific">Oikopleura dioica</name>
    <name type="common">Tunicate</name>
    <dbReference type="NCBI Taxonomy" id="34765"/>
    <lineage>
        <taxon>Eukaryota</taxon>
        <taxon>Metazoa</taxon>
        <taxon>Chordata</taxon>
        <taxon>Tunicata</taxon>
        <taxon>Appendicularia</taxon>
        <taxon>Copelata</taxon>
        <taxon>Oikopleuridae</taxon>
        <taxon>Oikopleura</taxon>
    </lineage>
</organism>
<sequence length="476" mass="55477">MKINCETLLLFLWQKIQGNRIEWKFEGPGLNEQVNLPVRYFYGIPTQNGTIFSDFDPSDISFKIIDEKSGKRARARTDFGVTHDGRVLFRYKVISPFLTSSTLKLQYRNSPIFEKTFKNLLSESCSCPKSRDEFKNSFQCEEFKHLTSSFNRLKSKKITKETIANHSSKTFADDSVVHYIIKNNRLYSKTLSPNLDFKRFSDGIILSLLRKVRLPDIEFFFNVGDWPLSTDFPIFSWCGSDSTSDIVVPTWDQIKTTLLSMSKINVDILTMQLNGPKWKQKVPKGFFRGRDSSKERIRVSSLNNTSIDAGITSFQFHSQGEDKKVPIVPMTDFGNFKFQLLLDGTVAPYRAPYIFQTNSLIFKQKSKYAEWWYPYLRKDIDFVEVDEKTENIEEKIQWALENDEIAEWIAQNGFDLTRDLLKPENVYCHYLQAFEQYSELMDFDPTVTEDFELIDKDPEITVSTCNCEMHESHDEL</sequence>
<evidence type="ECO:0000259" key="1">
    <source>
        <dbReference type="SMART" id="SM00672"/>
    </source>
</evidence>